<gene>
    <name evidence="2" type="ORF">OCBIM_22025498mg</name>
</gene>
<proteinExistence type="predicted"/>
<protein>
    <recommendedName>
        <fullName evidence="1">Cyclic nucleotide-binding domain-containing protein</fullName>
    </recommendedName>
</protein>
<accession>A0A0L8GZ72</accession>
<dbReference type="PROSITE" id="PS00889">
    <property type="entry name" value="CNMP_BINDING_2"/>
    <property type="match status" value="1"/>
</dbReference>
<dbReference type="InterPro" id="IPR018488">
    <property type="entry name" value="cNMP-bd_CS"/>
</dbReference>
<reference evidence="2" key="1">
    <citation type="submission" date="2015-07" db="EMBL/GenBank/DDBJ databases">
        <title>MeaNS - Measles Nucleotide Surveillance Program.</title>
        <authorList>
            <person name="Tran T."/>
            <person name="Druce J."/>
        </authorList>
    </citation>
    <scope>NUCLEOTIDE SEQUENCE</scope>
    <source>
        <strain evidence="2">UCB-OBI-ISO-001</strain>
        <tissue evidence="2">Gonad</tissue>
    </source>
</reference>
<dbReference type="Gene3D" id="2.60.120.10">
    <property type="entry name" value="Jelly Rolls"/>
    <property type="match status" value="2"/>
</dbReference>
<dbReference type="InterPro" id="IPR000595">
    <property type="entry name" value="cNMP-bd_dom"/>
</dbReference>
<evidence type="ECO:0000313" key="2">
    <source>
        <dbReference type="EMBL" id="KOF82263.1"/>
    </source>
</evidence>
<organism evidence="2">
    <name type="scientific">Octopus bimaculoides</name>
    <name type="common">California two-spotted octopus</name>
    <dbReference type="NCBI Taxonomy" id="37653"/>
    <lineage>
        <taxon>Eukaryota</taxon>
        <taxon>Metazoa</taxon>
        <taxon>Spiralia</taxon>
        <taxon>Lophotrochozoa</taxon>
        <taxon>Mollusca</taxon>
        <taxon>Cephalopoda</taxon>
        <taxon>Coleoidea</taxon>
        <taxon>Octopodiformes</taxon>
        <taxon>Octopoda</taxon>
        <taxon>Incirrata</taxon>
        <taxon>Octopodidae</taxon>
        <taxon>Octopus</taxon>
    </lineage>
</organism>
<dbReference type="STRING" id="37653.A0A0L8GZ72"/>
<dbReference type="PRINTS" id="PR00103">
    <property type="entry name" value="CAMPKINASE"/>
</dbReference>
<dbReference type="PANTHER" id="PTHR23011">
    <property type="entry name" value="CYCLIC NUCLEOTIDE-BINDING DOMAIN CONTAINING PROTEIN"/>
    <property type="match status" value="1"/>
</dbReference>
<name>A0A0L8GZ72_OCTBM</name>
<dbReference type="SMART" id="SM00100">
    <property type="entry name" value="cNMP"/>
    <property type="match status" value="1"/>
</dbReference>
<feature type="domain" description="Cyclic nucleotide-binding" evidence="1">
    <location>
        <begin position="35"/>
        <end position="173"/>
    </location>
</feature>
<sequence>MSFPNLIDLLKLSPEEKTEEDLNRLISWFTKICPTFRELDRSITRSIVRESTYISVPKRVVITQQGERGDCFYIIISGAVSVYQQKTLDTDDDLGSPVSDDSMQSLDSHISKGFEIKQYPPSLHSSYFGNFISNIDSGKAFGELALMSKDCNRTATIVAVDGVELLVVRRQVYLDCFLDHQTQELHTKRSFIEKYRLFRDWPVRQKTNLAMALHLYKLTTGNCIVSQGEPFNGLHFLIKGQVRLVIDNYQHPKQFKKLASELAEHITQNKQKISR</sequence>
<dbReference type="SUPFAM" id="SSF51206">
    <property type="entry name" value="cAMP-binding domain-like"/>
    <property type="match status" value="2"/>
</dbReference>
<dbReference type="OrthoDB" id="2021138at2759"/>
<dbReference type="CDD" id="cd00038">
    <property type="entry name" value="CAP_ED"/>
    <property type="match status" value="1"/>
</dbReference>
<dbReference type="AlphaFoldDB" id="A0A0L8GZ72"/>
<evidence type="ECO:0000259" key="1">
    <source>
        <dbReference type="PROSITE" id="PS50042"/>
    </source>
</evidence>
<dbReference type="InterPro" id="IPR018490">
    <property type="entry name" value="cNMP-bd_dom_sf"/>
</dbReference>
<feature type="domain" description="Cyclic nucleotide-binding" evidence="1">
    <location>
        <begin position="197"/>
        <end position="258"/>
    </location>
</feature>
<dbReference type="InterPro" id="IPR014710">
    <property type="entry name" value="RmlC-like_jellyroll"/>
</dbReference>
<dbReference type="PROSITE" id="PS50042">
    <property type="entry name" value="CNMP_BINDING_3"/>
    <property type="match status" value="2"/>
</dbReference>
<dbReference type="PANTHER" id="PTHR23011:SF28">
    <property type="entry name" value="CYCLIC NUCLEOTIDE-BINDING DOMAIN CONTAINING PROTEIN"/>
    <property type="match status" value="1"/>
</dbReference>
<dbReference type="EMBL" id="KQ419822">
    <property type="protein sequence ID" value="KOF82263.1"/>
    <property type="molecule type" value="Genomic_DNA"/>
</dbReference>